<feature type="coiled-coil region" evidence="1">
    <location>
        <begin position="76"/>
        <end position="103"/>
    </location>
</feature>
<organism evidence="2 3">
    <name type="scientific">Citrobacter koseri</name>
    <name type="common">Citrobacter diversus</name>
    <dbReference type="NCBI Taxonomy" id="545"/>
    <lineage>
        <taxon>Bacteria</taxon>
        <taxon>Pseudomonadati</taxon>
        <taxon>Pseudomonadota</taxon>
        <taxon>Gammaproteobacteria</taxon>
        <taxon>Enterobacterales</taxon>
        <taxon>Enterobacteriaceae</taxon>
        <taxon>Citrobacter</taxon>
    </lineage>
</organism>
<evidence type="ECO:0000256" key="1">
    <source>
        <dbReference type="SAM" id="Coils"/>
    </source>
</evidence>
<evidence type="ECO:0000313" key="3">
    <source>
        <dbReference type="Proteomes" id="UP000270272"/>
    </source>
</evidence>
<protein>
    <submittedName>
        <fullName evidence="2">Uncharacterized protein</fullName>
    </submittedName>
</protein>
<dbReference type="EMBL" id="LR134204">
    <property type="protein sequence ID" value="VEB93018.1"/>
    <property type="molecule type" value="Genomic_DNA"/>
</dbReference>
<gene>
    <name evidence="2" type="ORF">NCTC11075_03889</name>
</gene>
<reference evidence="2 3" key="1">
    <citation type="submission" date="2018-12" db="EMBL/GenBank/DDBJ databases">
        <authorList>
            <consortium name="Pathogen Informatics"/>
        </authorList>
    </citation>
    <scope>NUCLEOTIDE SEQUENCE [LARGE SCALE GENOMIC DNA]</scope>
    <source>
        <strain evidence="2 3">NCTC11075</strain>
    </source>
</reference>
<evidence type="ECO:0000313" key="2">
    <source>
        <dbReference type="EMBL" id="VEB93018.1"/>
    </source>
</evidence>
<dbReference type="AlphaFoldDB" id="A0A447UQN1"/>
<accession>A0A447UQN1</accession>
<keyword evidence="1" id="KW-0175">Coiled coil</keyword>
<dbReference type="Proteomes" id="UP000270272">
    <property type="component" value="Chromosome"/>
</dbReference>
<sequence length="139" mass="16459">MAKHLNRSEIKTITNIILTWDGKITWDDLCESVYKNLNRTITRQSLSAHNEVVDAYRTKKNLLNLKESGLKKPANLTIAAQQILNLKAENEMLKKQNNRYKEQFTYWQYNAYRHGLTMEQLNRPFNKKIIIDRLHLLTN</sequence>
<proteinExistence type="predicted"/>
<name>A0A447UQN1_CITKO</name>